<dbReference type="HOGENOM" id="CLU_1215122_0_0_1"/>
<reference evidence="3" key="2">
    <citation type="submission" date="2015-01" db="EMBL/GenBank/DDBJ databases">
        <title>Evolutionary Origins and Diversification of the Mycorrhizal Mutualists.</title>
        <authorList>
            <consortium name="DOE Joint Genome Institute"/>
            <consortium name="Mycorrhizal Genomics Consortium"/>
            <person name="Kohler A."/>
            <person name="Kuo A."/>
            <person name="Nagy L.G."/>
            <person name="Floudas D."/>
            <person name="Copeland A."/>
            <person name="Barry K.W."/>
            <person name="Cichocki N."/>
            <person name="Veneault-Fourrey C."/>
            <person name="LaButti K."/>
            <person name="Lindquist E.A."/>
            <person name="Lipzen A."/>
            <person name="Lundell T."/>
            <person name="Morin E."/>
            <person name="Murat C."/>
            <person name="Riley R."/>
            <person name="Ohm R."/>
            <person name="Sun H."/>
            <person name="Tunlid A."/>
            <person name="Henrissat B."/>
            <person name="Grigoriev I.V."/>
            <person name="Hibbett D.S."/>
            <person name="Martin F."/>
        </authorList>
    </citation>
    <scope>NUCLEOTIDE SEQUENCE [LARGE SCALE GENOMIC DNA]</scope>
    <source>
        <strain evidence="3">ATCC 200175</strain>
    </source>
</reference>
<reference evidence="2 3" key="1">
    <citation type="submission" date="2014-06" db="EMBL/GenBank/DDBJ databases">
        <authorList>
            <consortium name="DOE Joint Genome Institute"/>
            <person name="Kuo A."/>
            <person name="Kohler A."/>
            <person name="Nagy L.G."/>
            <person name="Floudas D."/>
            <person name="Copeland A."/>
            <person name="Barry K.W."/>
            <person name="Cichocki N."/>
            <person name="Veneault-Fourrey C."/>
            <person name="LaButti K."/>
            <person name="Lindquist E.A."/>
            <person name="Lipzen A."/>
            <person name="Lundell T."/>
            <person name="Morin E."/>
            <person name="Murat C."/>
            <person name="Sun H."/>
            <person name="Tunlid A."/>
            <person name="Henrissat B."/>
            <person name="Grigoriev I.V."/>
            <person name="Hibbett D.S."/>
            <person name="Martin F."/>
            <person name="Nordberg H.P."/>
            <person name="Cantor M.N."/>
            <person name="Hua S.X."/>
        </authorList>
    </citation>
    <scope>NUCLEOTIDE SEQUENCE [LARGE SCALE GENOMIC DNA]</scope>
    <source>
        <strain evidence="2 3">ATCC 200175</strain>
    </source>
</reference>
<dbReference type="AlphaFoldDB" id="A0A0C9SUB3"/>
<dbReference type="Proteomes" id="UP000053647">
    <property type="component" value="Unassembled WGS sequence"/>
</dbReference>
<evidence type="ECO:0000256" key="1">
    <source>
        <dbReference type="SAM" id="MobiDB-lite"/>
    </source>
</evidence>
<accession>A0A0C9SUB3</accession>
<organism evidence="2 3">
    <name type="scientific">Paxillus involutus ATCC 200175</name>
    <dbReference type="NCBI Taxonomy" id="664439"/>
    <lineage>
        <taxon>Eukaryota</taxon>
        <taxon>Fungi</taxon>
        <taxon>Dikarya</taxon>
        <taxon>Basidiomycota</taxon>
        <taxon>Agaricomycotina</taxon>
        <taxon>Agaricomycetes</taxon>
        <taxon>Agaricomycetidae</taxon>
        <taxon>Boletales</taxon>
        <taxon>Paxilineae</taxon>
        <taxon>Paxillaceae</taxon>
        <taxon>Paxillus</taxon>
    </lineage>
</organism>
<feature type="region of interest" description="Disordered" evidence="1">
    <location>
        <begin position="24"/>
        <end position="81"/>
    </location>
</feature>
<proteinExistence type="predicted"/>
<feature type="compositionally biased region" description="Low complexity" evidence="1">
    <location>
        <begin position="131"/>
        <end position="145"/>
    </location>
</feature>
<feature type="compositionally biased region" description="Polar residues" evidence="1">
    <location>
        <begin position="41"/>
        <end position="71"/>
    </location>
</feature>
<gene>
    <name evidence="2" type="ORF">PAXINDRAFT_103551</name>
</gene>
<name>A0A0C9SUB3_PAXIN</name>
<keyword evidence="3" id="KW-1185">Reference proteome</keyword>
<evidence type="ECO:0000313" key="3">
    <source>
        <dbReference type="Proteomes" id="UP000053647"/>
    </source>
</evidence>
<sequence length="228" mass="23872">MSATGPSAALAAIPRTPKALACMPQQPILPTDPPSLAIAQFPSSAHPSSKSAITVTPLPMSSNSSHPTSLQPLHHGLSLPSATTLSPEEVAMVQEHRRRQTTSALVEHPAHDHESYVYRQPSTSLPKSLRSATPSTSSCPISSPPQARSTLYAGSIPALNVAPVSLLSPATARPQSFDLPASVDDTPVEAPPLSGAQPAARQPTTTEGGDWAFYEGMHQVESSIHLYA</sequence>
<feature type="region of interest" description="Disordered" evidence="1">
    <location>
        <begin position="176"/>
        <end position="210"/>
    </location>
</feature>
<evidence type="ECO:0000313" key="2">
    <source>
        <dbReference type="EMBL" id="KIJ06005.1"/>
    </source>
</evidence>
<dbReference type="EMBL" id="KN820575">
    <property type="protein sequence ID" value="KIJ06005.1"/>
    <property type="molecule type" value="Genomic_DNA"/>
</dbReference>
<protein>
    <submittedName>
        <fullName evidence="2">Uncharacterized protein</fullName>
    </submittedName>
</protein>
<feature type="region of interest" description="Disordered" evidence="1">
    <location>
        <begin position="99"/>
        <end position="146"/>
    </location>
</feature>